<evidence type="ECO:0000313" key="3">
    <source>
        <dbReference type="Proteomes" id="UP000546126"/>
    </source>
</evidence>
<keyword evidence="1" id="KW-0812">Transmembrane</keyword>
<keyword evidence="1" id="KW-0472">Membrane</keyword>
<name>A0A7Y6IYZ2_9ACTN</name>
<dbReference type="RefSeq" id="WP_175606465.1">
    <property type="nucleotide sequence ID" value="NZ_JABWGO010000025.1"/>
</dbReference>
<organism evidence="2 3">
    <name type="scientific">Nonomuraea rhodomycinica</name>
    <dbReference type="NCBI Taxonomy" id="1712872"/>
    <lineage>
        <taxon>Bacteria</taxon>
        <taxon>Bacillati</taxon>
        <taxon>Actinomycetota</taxon>
        <taxon>Actinomycetes</taxon>
        <taxon>Streptosporangiales</taxon>
        <taxon>Streptosporangiaceae</taxon>
        <taxon>Nonomuraea</taxon>
    </lineage>
</organism>
<reference evidence="2 3" key="1">
    <citation type="submission" date="2020-06" db="EMBL/GenBank/DDBJ databases">
        <authorList>
            <person name="Chanama M."/>
        </authorList>
    </citation>
    <scope>NUCLEOTIDE SEQUENCE [LARGE SCALE GENOMIC DNA]</scope>
    <source>
        <strain evidence="2 3">TBRC6557</strain>
    </source>
</reference>
<evidence type="ECO:0000313" key="2">
    <source>
        <dbReference type="EMBL" id="NUW47024.1"/>
    </source>
</evidence>
<feature type="transmembrane region" description="Helical" evidence="1">
    <location>
        <begin position="77"/>
        <end position="99"/>
    </location>
</feature>
<evidence type="ECO:0000256" key="1">
    <source>
        <dbReference type="SAM" id="Phobius"/>
    </source>
</evidence>
<accession>A0A7Y6IYZ2</accession>
<proteinExistence type="predicted"/>
<comment type="caution">
    <text evidence="2">The sequence shown here is derived from an EMBL/GenBank/DDBJ whole genome shotgun (WGS) entry which is preliminary data.</text>
</comment>
<sequence>MTANTPSAPGSRPESPLHSVNWPLVVGLAAIAFVRPLFSIVGLSDALGKPATPIVLTVVISLAWILIVGLTRVRRPVLTPTLAGAVYGLFAIATSGLLLRGIPVAVFGSTSILITNLVWGTACGLLALLLQRLRGVR</sequence>
<gene>
    <name evidence="2" type="ORF">HT134_44025</name>
</gene>
<feature type="transmembrane region" description="Helical" evidence="1">
    <location>
        <begin position="50"/>
        <end position="70"/>
    </location>
</feature>
<dbReference type="AlphaFoldDB" id="A0A7Y6IYZ2"/>
<feature type="transmembrane region" description="Helical" evidence="1">
    <location>
        <begin position="20"/>
        <end position="38"/>
    </location>
</feature>
<feature type="transmembrane region" description="Helical" evidence="1">
    <location>
        <begin position="105"/>
        <end position="130"/>
    </location>
</feature>
<dbReference type="EMBL" id="JABWGO010000025">
    <property type="protein sequence ID" value="NUW47024.1"/>
    <property type="molecule type" value="Genomic_DNA"/>
</dbReference>
<dbReference type="Proteomes" id="UP000546126">
    <property type="component" value="Unassembled WGS sequence"/>
</dbReference>
<protein>
    <submittedName>
        <fullName evidence="2">Uncharacterized protein</fullName>
    </submittedName>
</protein>
<keyword evidence="3" id="KW-1185">Reference proteome</keyword>
<keyword evidence="1" id="KW-1133">Transmembrane helix</keyword>